<dbReference type="PANTHER" id="PTHR43777">
    <property type="entry name" value="MOLYBDENUM COFACTOR CYTIDYLYLTRANSFERASE"/>
    <property type="match status" value="1"/>
</dbReference>
<evidence type="ECO:0000313" key="3">
    <source>
        <dbReference type="Proteomes" id="UP000659698"/>
    </source>
</evidence>
<reference evidence="2 3" key="1">
    <citation type="journal article" date="2019" name="Int. J. Syst. Evol. Microbiol.">
        <title>Rufibacter sediminis sp. nov., isolated from freshwater lake sediment.</title>
        <authorList>
            <person name="Qu J.H."/>
            <person name="Zhang L.J."/>
            <person name="Fu Y.H."/>
            <person name="Li H.F."/>
        </authorList>
    </citation>
    <scope>NUCLEOTIDE SEQUENCE [LARGE SCALE GENOMIC DNA]</scope>
    <source>
        <strain evidence="2 3">H-1</strain>
    </source>
</reference>
<keyword evidence="3" id="KW-1185">Reference proteome</keyword>
<dbReference type="InterPro" id="IPR029044">
    <property type="entry name" value="Nucleotide-diphossugar_trans"/>
</dbReference>
<accession>A0ABR6VXF3</accession>
<dbReference type="Pfam" id="PF12804">
    <property type="entry name" value="NTP_transf_3"/>
    <property type="match status" value="1"/>
</dbReference>
<evidence type="ECO:0000313" key="2">
    <source>
        <dbReference type="EMBL" id="MBC3541597.1"/>
    </source>
</evidence>
<dbReference type="PANTHER" id="PTHR43777:SF1">
    <property type="entry name" value="MOLYBDENUM COFACTOR CYTIDYLYLTRANSFERASE"/>
    <property type="match status" value="1"/>
</dbReference>
<gene>
    <name evidence="2" type="ORF">H7U12_18020</name>
</gene>
<dbReference type="SUPFAM" id="SSF53448">
    <property type="entry name" value="Nucleotide-diphospho-sugar transferases"/>
    <property type="match status" value="1"/>
</dbReference>
<feature type="domain" description="MobA-like NTP transferase" evidence="1">
    <location>
        <begin position="5"/>
        <end position="165"/>
    </location>
</feature>
<dbReference type="InterPro" id="IPR025877">
    <property type="entry name" value="MobA-like_NTP_Trfase"/>
</dbReference>
<evidence type="ECO:0000259" key="1">
    <source>
        <dbReference type="Pfam" id="PF12804"/>
    </source>
</evidence>
<dbReference type="Proteomes" id="UP000659698">
    <property type="component" value="Unassembled WGS sequence"/>
</dbReference>
<dbReference type="CDD" id="cd04182">
    <property type="entry name" value="GT_2_like_f"/>
    <property type="match status" value="1"/>
</dbReference>
<proteinExistence type="predicted"/>
<comment type="caution">
    <text evidence="2">The sequence shown here is derived from an EMBL/GenBank/DDBJ whole genome shotgun (WGS) entry which is preliminary data.</text>
</comment>
<dbReference type="RefSeq" id="WP_186640631.1">
    <property type="nucleotide sequence ID" value="NZ_JACOAF010000042.1"/>
</dbReference>
<dbReference type="Gene3D" id="3.90.550.10">
    <property type="entry name" value="Spore Coat Polysaccharide Biosynthesis Protein SpsA, Chain A"/>
    <property type="match status" value="1"/>
</dbReference>
<organism evidence="2 3">
    <name type="scientific">Rufibacter sediminis</name>
    <dbReference type="NCBI Taxonomy" id="2762756"/>
    <lineage>
        <taxon>Bacteria</taxon>
        <taxon>Pseudomonadati</taxon>
        <taxon>Bacteroidota</taxon>
        <taxon>Cytophagia</taxon>
        <taxon>Cytophagales</taxon>
        <taxon>Hymenobacteraceae</taxon>
        <taxon>Rufibacter</taxon>
    </lineage>
</organism>
<name>A0ABR6VXF3_9BACT</name>
<protein>
    <submittedName>
        <fullName evidence="2">Nucleotidyltransferase family protein</fullName>
    </submittedName>
</protein>
<sequence length="196" mass="20725">MIGIILLAAGSSSRLGHAKQQVYFQGQTLLQRALHAAVASQGNPVIVVLGANAEAILPQVETTPAEIVLNEAWAEGMASSIRAGLTHLQKTASACTAALFMLCDQPYVTADLLNQLIQAHGAEDQHMVACAYEDTLGAPVLFPRKFFPALLQLQGQEGAKKLLSRFPEEVISIPFPAGAIDIDTPADVAALQANKT</sequence>
<dbReference type="EMBL" id="JACOAF010000042">
    <property type="protein sequence ID" value="MBC3541597.1"/>
    <property type="molecule type" value="Genomic_DNA"/>
</dbReference>